<dbReference type="InterPro" id="IPR000835">
    <property type="entry name" value="HTH_MarR-typ"/>
</dbReference>
<accession>A0A0S2SH37</accession>
<dbReference type="KEGG" id="asr:WL1483_1535"/>
<dbReference type="AlphaFoldDB" id="A0A0S2SH37"/>
<dbReference type="InterPro" id="IPR039422">
    <property type="entry name" value="MarR/SlyA-like"/>
</dbReference>
<dbReference type="GO" id="GO:0003677">
    <property type="term" value="F:DNA binding"/>
    <property type="evidence" value="ECO:0007669"/>
    <property type="project" value="UniProtKB-KW"/>
</dbReference>
<reference evidence="6" key="1">
    <citation type="submission" date="2015-10" db="EMBL/GenBank/DDBJ databases">
        <title>Complete Genome Sequence of Aeromonas schubertii strain WL1483.</title>
        <authorList>
            <person name="Liu L."/>
        </authorList>
    </citation>
    <scope>NUCLEOTIDE SEQUENCE [LARGE SCALE GENOMIC DNA]</scope>
    <source>
        <strain evidence="6">WL1483</strain>
    </source>
</reference>
<keyword evidence="3" id="KW-0804">Transcription</keyword>
<dbReference type="Pfam" id="PF01047">
    <property type="entry name" value="MarR"/>
    <property type="match status" value="1"/>
</dbReference>
<organism evidence="5 6">
    <name type="scientific">Aeromonas schubertii</name>
    <dbReference type="NCBI Taxonomy" id="652"/>
    <lineage>
        <taxon>Bacteria</taxon>
        <taxon>Pseudomonadati</taxon>
        <taxon>Pseudomonadota</taxon>
        <taxon>Gammaproteobacteria</taxon>
        <taxon>Aeromonadales</taxon>
        <taxon>Aeromonadaceae</taxon>
        <taxon>Aeromonas</taxon>
    </lineage>
</organism>
<evidence type="ECO:0000259" key="4">
    <source>
        <dbReference type="PROSITE" id="PS50995"/>
    </source>
</evidence>
<evidence type="ECO:0000313" key="6">
    <source>
        <dbReference type="Proteomes" id="UP000058114"/>
    </source>
</evidence>
<evidence type="ECO:0000256" key="1">
    <source>
        <dbReference type="ARBA" id="ARBA00023015"/>
    </source>
</evidence>
<dbReference type="GO" id="GO:0003700">
    <property type="term" value="F:DNA-binding transcription factor activity"/>
    <property type="evidence" value="ECO:0007669"/>
    <property type="project" value="InterPro"/>
</dbReference>
<name>A0A0S2SH37_9GAMM</name>
<dbReference type="PROSITE" id="PS01117">
    <property type="entry name" value="HTH_MARR_1"/>
    <property type="match status" value="1"/>
</dbReference>
<gene>
    <name evidence="5" type="ORF">WL1483_1535</name>
</gene>
<dbReference type="PANTHER" id="PTHR33164">
    <property type="entry name" value="TRANSCRIPTIONAL REGULATOR, MARR FAMILY"/>
    <property type="match status" value="1"/>
</dbReference>
<protein>
    <submittedName>
        <fullName evidence="5">MarR family transcriptional regulator</fullName>
    </submittedName>
</protein>
<dbReference type="EMBL" id="CP013067">
    <property type="protein sequence ID" value="ALP40954.1"/>
    <property type="molecule type" value="Genomic_DNA"/>
</dbReference>
<dbReference type="InterPro" id="IPR036390">
    <property type="entry name" value="WH_DNA-bd_sf"/>
</dbReference>
<keyword evidence="2" id="KW-0238">DNA-binding</keyword>
<dbReference type="PATRIC" id="fig|652.5.peg.939"/>
<dbReference type="InterPro" id="IPR023187">
    <property type="entry name" value="Tscrpt_reg_MarR-type_CS"/>
</dbReference>
<dbReference type="SUPFAM" id="SSF46785">
    <property type="entry name" value="Winged helix' DNA-binding domain"/>
    <property type="match status" value="1"/>
</dbReference>
<dbReference type="GO" id="GO:0006950">
    <property type="term" value="P:response to stress"/>
    <property type="evidence" value="ECO:0007669"/>
    <property type="project" value="TreeGrafter"/>
</dbReference>
<reference evidence="5 6" key="2">
    <citation type="journal article" date="2016" name="Genome Announc.">
        <title>Complete Genome Sequence of the Highly Virulent Aeromonas schubertii Strain WL1483, Isolated from Diseased Snakehead Fish (Channa argus) in China.</title>
        <authorList>
            <person name="Liu L."/>
            <person name="Li N."/>
            <person name="Zhang D."/>
            <person name="Fu X."/>
            <person name="Shi C."/>
            <person name="Lin Q."/>
            <person name="Hao G."/>
        </authorList>
    </citation>
    <scope>NUCLEOTIDE SEQUENCE [LARGE SCALE GENOMIC DNA]</scope>
    <source>
        <strain evidence="5 6">WL1483</strain>
    </source>
</reference>
<dbReference type="PANTHER" id="PTHR33164:SF64">
    <property type="entry name" value="TRANSCRIPTIONAL REGULATOR SLYA"/>
    <property type="match status" value="1"/>
</dbReference>
<evidence type="ECO:0000256" key="2">
    <source>
        <dbReference type="ARBA" id="ARBA00023125"/>
    </source>
</evidence>
<evidence type="ECO:0000313" key="5">
    <source>
        <dbReference type="EMBL" id="ALP40954.1"/>
    </source>
</evidence>
<evidence type="ECO:0000256" key="3">
    <source>
        <dbReference type="ARBA" id="ARBA00023163"/>
    </source>
</evidence>
<proteinExistence type="predicted"/>
<dbReference type="Proteomes" id="UP000058114">
    <property type="component" value="Chromosome"/>
</dbReference>
<dbReference type="InterPro" id="IPR036388">
    <property type="entry name" value="WH-like_DNA-bd_sf"/>
</dbReference>
<keyword evidence="1" id="KW-0805">Transcription regulation</keyword>
<dbReference type="SMART" id="SM00347">
    <property type="entry name" value="HTH_MARR"/>
    <property type="match status" value="1"/>
</dbReference>
<sequence length="166" mass="18925">MESPMDHSLERLRELSLAERLGRLYRLWGRVADQELLPLGLTYPRWTALWKLKRLGDHISQKSLADALEIEVASLMRTLGQLEEQGLVNRHCCSEDKRARIVSLTDAGLELLAQMEQRIMQARHDLLGSVDEAELARFELTLGKITDNALARLARHNQQGSQQDDT</sequence>
<dbReference type="PRINTS" id="PR00598">
    <property type="entry name" value="HTHMARR"/>
</dbReference>
<feature type="domain" description="HTH marR-type" evidence="4">
    <location>
        <begin position="14"/>
        <end position="147"/>
    </location>
</feature>
<dbReference type="PROSITE" id="PS50995">
    <property type="entry name" value="HTH_MARR_2"/>
    <property type="match status" value="1"/>
</dbReference>
<dbReference type="Gene3D" id="1.10.10.10">
    <property type="entry name" value="Winged helix-like DNA-binding domain superfamily/Winged helix DNA-binding domain"/>
    <property type="match status" value="1"/>
</dbReference>